<sequence length="100" mass="11057">MPNQAILLTMPVASCTPGSQLIQYRMGITTCFCHSDVAPWQTIPYWLQGAMGLPKGLPDTKGYVLPKCMSEEEETPRQTLPWAGVSLLPLHSRVKELRSG</sequence>
<dbReference type="AlphaFoldDB" id="A0A2I0UFY4"/>
<protein>
    <submittedName>
        <fullName evidence="1">Uncharacterized protein</fullName>
    </submittedName>
</protein>
<organism evidence="1 2">
    <name type="scientific">Limosa lapponica baueri</name>
    <dbReference type="NCBI Taxonomy" id="1758121"/>
    <lineage>
        <taxon>Eukaryota</taxon>
        <taxon>Metazoa</taxon>
        <taxon>Chordata</taxon>
        <taxon>Craniata</taxon>
        <taxon>Vertebrata</taxon>
        <taxon>Euteleostomi</taxon>
        <taxon>Archelosauria</taxon>
        <taxon>Archosauria</taxon>
        <taxon>Dinosauria</taxon>
        <taxon>Saurischia</taxon>
        <taxon>Theropoda</taxon>
        <taxon>Coelurosauria</taxon>
        <taxon>Aves</taxon>
        <taxon>Neognathae</taxon>
        <taxon>Neoaves</taxon>
        <taxon>Charadriiformes</taxon>
        <taxon>Scolopacidae</taxon>
        <taxon>Limosa</taxon>
    </lineage>
</organism>
<dbReference type="EMBL" id="KZ505792">
    <property type="protein sequence ID" value="PKU44952.1"/>
    <property type="molecule type" value="Genomic_DNA"/>
</dbReference>
<gene>
    <name evidence="1" type="ORF">llap_4734</name>
</gene>
<accession>A0A2I0UFY4</accession>
<proteinExistence type="predicted"/>
<reference evidence="2" key="1">
    <citation type="submission" date="2017-11" db="EMBL/GenBank/DDBJ databases">
        <authorList>
            <person name="Lima N.C."/>
            <person name="Parody-Merino A.M."/>
            <person name="Battley P.F."/>
            <person name="Fidler A.E."/>
            <person name="Prosdocimi F."/>
        </authorList>
    </citation>
    <scope>NUCLEOTIDE SEQUENCE [LARGE SCALE GENOMIC DNA]</scope>
</reference>
<evidence type="ECO:0000313" key="2">
    <source>
        <dbReference type="Proteomes" id="UP000233556"/>
    </source>
</evidence>
<keyword evidence="2" id="KW-1185">Reference proteome</keyword>
<evidence type="ECO:0000313" key="1">
    <source>
        <dbReference type="EMBL" id="PKU44952.1"/>
    </source>
</evidence>
<dbReference type="Proteomes" id="UP000233556">
    <property type="component" value="Unassembled WGS sequence"/>
</dbReference>
<reference evidence="2" key="2">
    <citation type="submission" date="2017-12" db="EMBL/GenBank/DDBJ databases">
        <title>Genome sequence of the Bar-tailed Godwit (Limosa lapponica baueri).</title>
        <authorList>
            <person name="Lima N.C.B."/>
            <person name="Parody-Merino A.M."/>
            <person name="Battley P.F."/>
            <person name="Fidler A.E."/>
            <person name="Prosdocimi F."/>
        </authorList>
    </citation>
    <scope>NUCLEOTIDE SEQUENCE [LARGE SCALE GENOMIC DNA]</scope>
</reference>
<name>A0A2I0UFY4_LIMLA</name>